<dbReference type="Proteomes" id="UP000244755">
    <property type="component" value="Chromosome 1"/>
</dbReference>
<evidence type="ECO:0000313" key="1">
    <source>
        <dbReference type="EMBL" id="AWB22109.1"/>
    </source>
</evidence>
<evidence type="ECO:0008006" key="3">
    <source>
        <dbReference type="Google" id="ProtNLM"/>
    </source>
</evidence>
<dbReference type="OrthoDB" id="7376231at2"/>
<protein>
    <recommendedName>
        <fullName evidence="3">XRE family transcriptional regulator</fullName>
    </recommendedName>
</protein>
<proteinExistence type="predicted"/>
<dbReference type="KEGG" id="mee:DA075_15220"/>
<sequence length="76" mass="8650">MRTDEIIEHLAAMPPRAPDVAAVPPIERVAMVTRMGRGLRQWKRETLADFAQVSLSTVERVERADLGDDHHRPEHL</sequence>
<dbReference type="RefSeq" id="WP_099953948.1">
    <property type="nucleotide sequence ID" value="NZ_CP028843.1"/>
</dbReference>
<evidence type="ECO:0000313" key="2">
    <source>
        <dbReference type="Proteomes" id="UP000244755"/>
    </source>
</evidence>
<name>A0A2R4WKP5_9HYPH</name>
<accession>A0A2R4WKP5</accession>
<reference evidence="1 2" key="1">
    <citation type="submission" date="2018-04" db="EMBL/GenBank/DDBJ databases">
        <title>Methylobacterium sp. PR1016A genome.</title>
        <authorList>
            <person name="Park W."/>
        </authorList>
    </citation>
    <scope>NUCLEOTIDE SEQUENCE [LARGE SCALE GENOMIC DNA]</scope>
    <source>
        <strain evidence="1 2">PR1016A</strain>
    </source>
</reference>
<gene>
    <name evidence="1" type="ORF">DA075_15220</name>
</gene>
<dbReference type="AlphaFoldDB" id="A0A2R4WKP5"/>
<organism evidence="1 2">
    <name type="scientific">Methylobacterium currus</name>
    <dbReference type="NCBI Taxonomy" id="2051553"/>
    <lineage>
        <taxon>Bacteria</taxon>
        <taxon>Pseudomonadati</taxon>
        <taxon>Pseudomonadota</taxon>
        <taxon>Alphaproteobacteria</taxon>
        <taxon>Hyphomicrobiales</taxon>
        <taxon>Methylobacteriaceae</taxon>
        <taxon>Methylobacterium</taxon>
    </lineage>
</organism>
<dbReference type="EMBL" id="CP028843">
    <property type="protein sequence ID" value="AWB22109.1"/>
    <property type="molecule type" value="Genomic_DNA"/>
</dbReference>
<keyword evidence="2" id="KW-1185">Reference proteome</keyword>